<evidence type="ECO:0000313" key="5">
    <source>
        <dbReference type="EMBL" id="MBI0318421.1"/>
    </source>
</evidence>
<proteinExistence type="predicted"/>
<dbReference type="InterPro" id="IPR011330">
    <property type="entry name" value="Glyco_hydro/deAcase_b/a-brl"/>
</dbReference>
<keyword evidence="1" id="KW-0479">Metal-binding</keyword>
<evidence type="ECO:0000259" key="4">
    <source>
        <dbReference type="PROSITE" id="PS51677"/>
    </source>
</evidence>
<feature type="compositionally biased region" description="Basic and acidic residues" evidence="3">
    <location>
        <begin position="38"/>
        <end position="49"/>
    </location>
</feature>
<dbReference type="CDD" id="cd10917">
    <property type="entry name" value="CE4_NodB_like_6s_7s"/>
    <property type="match status" value="1"/>
</dbReference>
<name>A0ABS0RNY7_9ACTN</name>
<comment type="caution">
    <text evidence="5">The sequence shown here is derived from an EMBL/GenBank/DDBJ whole genome shotgun (WGS) entry which is preliminary data.</text>
</comment>
<evidence type="ECO:0000313" key="6">
    <source>
        <dbReference type="Proteomes" id="UP000638849"/>
    </source>
</evidence>
<dbReference type="InterPro" id="IPR002509">
    <property type="entry name" value="NODB_dom"/>
</dbReference>
<dbReference type="RefSeq" id="WP_198281034.1">
    <property type="nucleotide sequence ID" value="NZ_BAAAIF010000037.1"/>
</dbReference>
<dbReference type="Pfam" id="PF01522">
    <property type="entry name" value="Polysacc_deac_1"/>
    <property type="match status" value="1"/>
</dbReference>
<dbReference type="EMBL" id="JAEEAQ010000581">
    <property type="protein sequence ID" value="MBI0318421.1"/>
    <property type="molecule type" value="Genomic_DNA"/>
</dbReference>
<accession>A0ABS0RNY7</accession>
<keyword evidence="2" id="KW-0378">Hydrolase</keyword>
<dbReference type="InterPro" id="IPR050248">
    <property type="entry name" value="Polysacc_deacetylase_ArnD"/>
</dbReference>
<evidence type="ECO:0000256" key="2">
    <source>
        <dbReference type="ARBA" id="ARBA00022801"/>
    </source>
</evidence>
<dbReference type="Gene3D" id="3.20.20.370">
    <property type="entry name" value="Glycoside hydrolase/deacetylase"/>
    <property type="match status" value="1"/>
</dbReference>
<dbReference type="SUPFAM" id="SSF88713">
    <property type="entry name" value="Glycoside hydrolase/deacetylase"/>
    <property type="match status" value="1"/>
</dbReference>
<gene>
    <name evidence="5" type="ORF">JBF12_36710</name>
</gene>
<keyword evidence="6" id="KW-1185">Reference proteome</keyword>
<feature type="domain" description="NodB homology" evidence="4">
    <location>
        <begin position="94"/>
        <end position="271"/>
    </location>
</feature>
<evidence type="ECO:0000256" key="1">
    <source>
        <dbReference type="ARBA" id="ARBA00022723"/>
    </source>
</evidence>
<dbReference type="Proteomes" id="UP000638849">
    <property type="component" value="Unassembled WGS sequence"/>
</dbReference>
<dbReference type="PROSITE" id="PS51677">
    <property type="entry name" value="NODB"/>
    <property type="match status" value="1"/>
</dbReference>
<evidence type="ECO:0000256" key="3">
    <source>
        <dbReference type="SAM" id="MobiDB-lite"/>
    </source>
</evidence>
<dbReference type="PROSITE" id="PS51257">
    <property type="entry name" value="PROKAR_LIPOPROTEIN"/>
    <property type="match status" value="1"/>
</dbReference>
<dbReference type="PANTHER" id="PTHR10587:SF133">
    <property type="entry name" value="CHITIN DEACETYLASE 1-RELATED"/>
    <property type="match status" value="1"/>
</dbReference>
<reference evidence="5 6" key="1">
    <citation type="submission" date="2020-12" db="EMBL/GenBank/DDBJ databases">
        <authorList>
            <person name="Kusuma A.B."/>
            <person name="Nouioui I."/>
            <person name="Goodfellow M."/>
        </authorList>
    </citation>
    <scope>NUCLEOTIDE SEQUENCE [LARGE SCALE GENOMIC DNA]</scope>
    <source>
        <strain evidence="5 6">DSM 41764</strain>
    </source>
</reference>
<dbReference type="PANTHER" id="PTHR10587">
    <property type="entry name" value="GLYCOSYL TRANSFERASE-RELATED"/>
    <property type="match status" value="1"/>
</dbReference>
<organism evidence="5 6">
    <name type="scientific">Streptomyces javensis</name>
    <dbReference type="NCBI Taxonomy" id="114698"/>
    <lineage>
        <taxon>Bacteria</taxon>
        <taxon>Bacillati</taxon>
        <taxon>Actinomycetota</taxon>
        <taxon>Actinomycetes</taxon>
        <taxon>Kitasatosporales</taxon>
        <taxon>Streptomycetaceae</taxon>
        <taxon>Streptomyces</taxon>
        <taxon>Streptomyces violaceusniger group</taxon>
    </lineage>
</organism>
<sequence>MGRKGRISGLGVSLVGAVCLTLGLSGCGASYDTTSPRSAREHAASDADRSTPAASKPDVLKKGDGANGKGGASDKNGASDKDGANDSVDCAVAKCVALTFDAGPSGNTPRLLKILKREKAHATFFMLGKKHIEKHPDLVRRIADEGHELANHTWSHKILTKTDSDEVRTEITRVQTAVKKLTGRTPLLMRPPQGRTDERVSKICRELGVAQVLWSVTAKDYQTNDSALIEKRVLDQTKRDGIILLHDIYKGTVPAVPGILAKLKKEGYTVVTVSQLMAPAVPEPGKVYRP</sequence>
<protein>
    <submittedName>
        <fullName evidence="5">Polysaccharide deacetylase family protein</fullName>
    </submittedName>
</protein>
<feature type="region of interest" description="Disordered" evidence="3">
    <location>
        <begin position="33"/>
        <end position="83"/>
    </location>
</feature>